<keyword evidence="5" id="KW-0201">Cytochrome c-type biogenesis</keyword>
<evidence type="ECO:0000313" key="9">
    <source>
        <dbReference type="EMBL" id="PPC78379.1"/>
    </source>
</evidence>
<name>A0A2S5KV50_9PROT</name>
<feature type="transmembrane region" description="Helical" evidence="7">
    <location>
        <begin position="103"/>
        <end position="124"/>
    </location>
</feature>
<dbReference type="OrthoDB" id="9804975at2"/>
<protein>
    <recommendedName>
        <fullName evidence="7">Cytochrome c-type biogenesis protein</fullName>
    </recommendedName>
</protein>
<dbReference type="InterPro" id="IPR038297">
    <property type="entry name" value="CcmH/CycL/NrfF/Ccl2_sf"/>
</dbReference>
<evidence type="ECO:0000256" key="7">
    <source>
        <dbReference type="RuleBase" id="RU364112"/>
    </source>
</evidence>
<proteinExistence type="inferred from homology"/>
<accession>A0A2S5KV50</accession>
<sequence>MGRAFFMLVVLFMMNQANAAIEAQHFADPQLQQRYQSLVWELRCPKCQNQNIGDSNAPIAQDLRDEVAKLLREGKSDQDIQNYMVNRFGEFVLYRPKLDPVTWLLWFGPLLLLLGGCLVVWVLAGSNRSRIEQTNANEERDSAARLASLLKEDGR</sequence>
<comment type="function">
    <text evidence="7">Possible subunit of a heme lyase.</text>
</comment>
<evidence type="ECO:0000256" key="1">
    <source>
        <dbReference type="ARBA" id="ARBA00010342"/>
    </source>
</evidence>
<comment type="caution">
    <text evidence="9">The sequence shown here is derived from an EMBL/GenBank/DDBJ whole genome shotgun (WGS) entry which is preliminary data.</text>
</comment>
<gene>
    <name evidence="9" type="ORF">C4K68_04800</name>
</gene>
<dbReference type="Gene3D" id="1.10.8.640">
    <property type="entry name" value="Cytochrome C biogenesis protein"/>
    <property type="match status" value="1"/>
</dbReference>
<evidence type="ECO:0000256" key="3">
    <source>
        <dbReference type="ARBA" id="ARBA00022723"/>
    </source>
</evidence>
<evidence type="ECO:0000256" key="2">
    <source>
        <dbReference type="ARBA" id="ARBA00022617"/>
    </source>
</evidence>
<keyword evidence="2 7" id="KW-0349">Heme</keyword>
<dbReference type="FunFam" id="1.10.8.640:FF:000001">
    <property type="entry name" value="Cytochrome c-type biogenesis protein"/>
    <property type="match status" value="1"/>
</dbReference>
<evidence type="ECO:0000256" key="5">
    <source>
        <dbReference type="ARBA" id="ARBA00022748"/>
    </source>
</evidence>
<dbReference type="GO" id="GO:0005886">
    <property type="term" value="C:plasma membrane"/>
    <property type="evidence" value="ECO:0007669"/>
    <property type="project" value="TreeGrafter"/>
</dbReference>
<keyword evidence="7" id="KW-0472">Membrane</keyword>
<dbReference type="InterPro" id="IPR051263">
    <property type="entry name" value="C-type_cytochrome_biogenesis"/>
</dbReference>
<comment type="similarity">
    <text evidence="1 7">Belongs to the CcmH/CycL/Ccl2/NrfF family.</text>
</comment>
<reference evidence="9 10" key="1">
    <citation type="submission" date="2018-02" db="EMBL/GenBank/DDBJ databases">
        <title>novel marine gammaproteobacteria from coastal saline agro ecosystem.</title>
        <authorList>
            <person name="Krishnan R."/>
            <person name="Ramesh Kumar N."/>
        </authorList>
    </citation>
    <scope>NUCLEOTIDE SEQUENCE [LARGE SCALE GENOMIC DNA]</scope>
    <source>
        <strain evidence="9 10">228</strain>
    </source>
</reference>
<dbReference type="PANTHER" id="PTHR47870">
    <property type="entry name" value="CYTOCHROME C-TYPE BIOGENESIS PROTEIN CCMH"/>
    <property type="match status" value="1"/>
</dbReference>
<keyword evidence="6 7" id="KW-0408">Iron</keyword>
<dbReference type="Proteomes" id="UP000238196">
    <property type="component" value="Unassembled WGS sequence"/>
</dbReference>
<evidence type="ECO:0000256" key="4">
    <source>
        <dbReference type="ARBA" id="ARBA00022729"/>
    </source>
</evidence>
<evidence type="ECO:0000259" key="8">
    <source>
        <dbReference type="Pfam" id="PF03918"/>
    </source>
</evidence>
<feature type="domain" description="CcmH/CycL/Ccl2/NrfF N-terminal" evidence="8">
    <location>
        <begin position="8"/>
        <end position="150"/>
    </location>
</feature>
<dbReference type="AlphaFoldDB" id="A0A2S5KV50"/>
<feature type="signal peptide" evidence="7">
    <location>
        <begin position="1"/>
        <end position="19"/>
    </location>
</feature>
<keyword evidence="7" id="KW-1133">Transmembrane helix</keyword>
<evidence type="ECO:0000313" key="10">
    <source>
        <dbReference type="Proteomes" id="UP000238196"/>
    </source>
</evidence>
<keyword evidence="4 7" id="KW-0732">Signal</keyword>
<dbReference type="InterPro" id="IPR005616">
    <property type="entry name" value="CcmH/CycL/Ccl2/NrfF_N"/>
</dbReference>
<dbReference type="CDD" id="cd16378">
    <property type="entry name" value="CcmH_N"/>
    <property type="match status" value="1"/>
</dbReference>
<dbReference type="GO" id="GO:0017004">
    <property type="term" value="P:cytochrome complex assembly"/>
    <property type="evidence" value="ECO:0007669"/>
    <property type="project" value="UniProtKB-KW"/>
</dbReference>
<dbReference type="Pfam" id="PF03918">
    <property type="entry name" value="CcmH"/>
    <property type="match status" value="1"/>
</dbReference>
<organism evidence="9 10">
    <name type="scientific">Proteobacteria bacterium 228</name>
    <dbReference type="NCBI Taxonomy" id="2083153"/>
    <lineage>
        <taxon>Bacteria</taxon>
        <taxon>Pseudomonadati</taxon>
        <taxon>Pseudomonadota</taxon>
    </lineage>
</organism>
<dbReference type="GO" id="GO:0046872">
    <property type="term" value="F:metal ion binding"/>
    <property type="evidence" value="ECO:0007669"/>
    <property type="project" value="UniProtKB-KW"/>
</dbReference>
<evidence type="ECO:0000256" key="6">
    <source>
        <dbReference type="ARBA" id="ARBA00023004"/>
    </source>
</evidence>
<dbReference type="PANTHER" id="PTHR47870:SF1">
    <property type="entry name" value="CYTOCHROME C-TYPE BIOGENESIS PROTEIN CCMH"/>
    <property type="match status" value="1"/>
</dbReference>
<dbReference type="EMBL" id="PRLP01000015">
    <property type="protein sequence ID" value="PPC78379.1"/>
    <property type="molecule type" value="Genomic_DNA"/>
</dbReference>
<keyword evidence="3 7" id="KW-0479">Metal-binding</keyword>
<keyword evidence="7" id="KW-0812">Transmembrane</keyword>
<feature type="chain" id="PRO_5015375481" description="Cytochrome c-type biogenesis protein" evidence="7">
    <location>
        <begin position="20"/>
        <end position="155"/>
    </location>
</feature>